<gene>
    <name evidence="1" type="ORF">CAEBREN_24726</name>
</gene>
<dbReference type="AlphaFoldDB" id="G0NPC3"/>
<protein>
    <submittedName>
        <fullName evidence="1">Uncharacterized protein</fullName>
    </submittedName>
</protein>
<reference evidence="2" key="1">
    <citation type="submission" date="2011-07" db="EMBL/GenBank/DDBJ databases">
        <authorList>
            <consortium name="Caenorhabditis brenneri Sequencing and Analysis Consortium"/>
            <person name="Wilson R.K."/>
        </authorList>
    </citation>
    <scope>NUCLEOTIDE SEQUENCE [LARGE SCALE GENOMIC DNA]</scope>
    <source>
        <strain evidence="2">PB2801</strain>
    </source>
</reference>
<dbReference type="HOGENOM" id="CLU_1688265_0_0_1"/>
<evidence type="ECO:0000313" key="1">
    <source>
        <dbReference type="EMBL" id="EGT35262.1"/>
    </source>
</evidence>
<dbReference type="InParanoid" id="G0NPC3"/>
<dbReference type="Proteomes" id="UP000008068">
    <property type="component" value="Unassembled WGS sequence"/>
</dbReference>
<dbReference type="EMBL" id="GL379920">
    <property type="protein sequence ID" value="EGT35262.1"/>
    <property type="molecule type" value="Genomic_DNA"/>
</dbReference>
<accession>G0NPC3</accession>
<name>G0NPC3_CAEBE</name>
<evidence type="ECO:0000313" key="2">
    <source>
        <dbReference type="Proteomes" id="UP000008068"/>
    </source>
</evidence>
<proteinExistence type="predicted"/>
<sequence length="156" mass="17065">MFSPFLNININPKRIITFSSSSLANITRPSLFEFIKKESFWQLFFRLSKLSTIAPRRKCSRVVLREAQCHRLRTISSSLSSLVLGSSVSSTPSARPSNASTTTSSAVTVFVTATTPSSGQSPMVGTTTTTRIFNSDGFVFMVADRSFRSILNPVGV</sequence>
<keyword evidence="2" id="KW-1185">Reference proteome</keyword>
<organism evidence="2">
    <name type="scientific">Caenorhabditis brenneri</name>
    <name type="common">Nematode worm</name>
    <dbReference type="NCBI Taxonomy" id="135651"/>
    <lineage>
        <taxon>Eukaryota</taxon>
        <taxon>Metazoa</taxon>
        <taxon>Ecdysozoa</taxon>
        <taxon>Nematoda</taxon>
        <taxon>Chromadorea</taxon>
        <taxon>Rhabditida</taxon>
        <taxon>Rhabditina</taxon>
        <taxon>Rhabditomorpha</taxon>
        <taxon>Rhabditoidea</taxon>
        <taxon>Rhabditidae</taxon>
        <taxon>Peloderinae</taxon>
        <taxon>Caenorhabditis</taxon>
    </lineage>
</organism>